<proteinExistence type="inferred from homology"/>
<evidence type="ECO:0000256" key="1">
    <source>
        <dbReference type="ARBA" id="ARBA00009716"/>
    </source>
</evidence>
<dbReference type="Gene3D" id="3.20.20.70">
    <property type="entry name" value="Aldolase class I"/>
    <property type="match status" value="1"/>
</dbReference>
<gene>
    <name evidence="3" type="ORF">SCAL_000227</name>
</gene>
<dbReference type="PATRIC" id="fig|1838285.3.peg.231"/>
<comment type="similarity">
    <text evidence="1">Belongs to the glutamate synthase family.</text>
</comment>
<name>A0A1F2PD01_9EURY</name>
<dbReference type="Proteomes" id="UP000186940">
    <property type="component" value="Unassembled WGS sequence"/>
</dbReference>
<evidence type="ECO:0000313" key="4">
    <source>
        <dbReference type="Proteomes" id="UP000186940"/>
    </source>
</evidence>
<dbReference type="GO" id="GO:0015930">
    <property type="term" value="F:glutamate synthase activity"/>
    <property type="evidence" value="ECO:0007669"/>
    <property type="project" value="InterPro"/>
</dbReference>
<organism evidence="3 4">
    <name type="scientific">Candidatus Syntropharchaeum caldarium</name>
    <dbReference type="NCBI Taxonomy" id="1838285"/>
    <lineage>
        <taxon>Archaea</taxon>
        <taxon>Methanobacteriati</taxon>
        <taxon>Methanobacteriota</taxon>
        <taxon>Stenosarchaea group</taxon>
        <taxon>Methanomicrobia</taxon>
        <taxon>Methanosarcinales</taxon>
        <taxon>ANME-2 cluster</taxon>
        <taxon>Candidatus Syntropharchaeum</taxon>
    </lineage>
</organism>
<sequence length="530" mass="58035">MSDIYANARSTSGTSIRRRDVNPTSGMCPICIKECTVLCEVGKSAFRGREVLYPEPEQFGDSTASSNKDYGLDWSDFQIMTDVVGAKGIAADPDLATFPNVDVTTKLGGIPMLVPAYITGLGSTDVARRYWDSCAIGAAISGTIIMPGENVCGMDPETKFDGMGKVSHSDELTRRIESFRSFWDGKHGDVGVQTNVEDQRFGVDVYALSKLEVNIIERKWGQGAKAIGGEVRISDLDKAIMLQRRGYIVNPDPEDPAVQRAFKAGAFRTFERHSRVGMPEQRSFVEDIEWLRSQGAKKVFLKTGAYRPAATAFTLRVASEAKIDQITFDGAGGGTGMSPVPMMNECSVPTVYLFAQVMHGIELMRSNGMYVPDISFAGGFVNETQIYKCIAMSNYGNNPAVKAIAMARAPLTAGMKAQYFAELAEEGRLPLSFAEKYGSDPEQFFVAYSELEEKYGKDVKKIPSGAIGVYTYFNRIKVGLQQLMAGERKFRLDLIDRSDLAALTKHASEVTGIPTVAEIDMDCFDEILLG</sequence>
<comment type="caution">
    <text evidence="3">The sequence shown here is derived from an EMBL/GenBank/DDBJ whole genome shotgun (WGS) entry which is preliminary data.</text>
</comment>
<feature type="domain" description="Glutamate synthase" evidence="2">
    <location>
        <begin position="285"/>
        <end position="392"/>
    </location>
</feature>
<dbReference type="EMBL" id="LYOS01000001">
    <property type="protein sequence ID" value="OFV68551.1"/>
    <property type="molecule type" value="Genomic_DNA"/>
</dbReference>
<evidence type="ECO:0000259" key="2">
    <source>
        <dbReference type="Pfam" id="PF01645"/>
    </source>
</evidence>
<dbReference type="InterPro" id="IPR002932">
    <property type="entry name" value="Glu_synthdom"/>
</dbReference>
<evidence type="ECO:0000313" key="3">
    <source>
        <dbReference type="EMBL" id="OFV68551.1"/>
    </source>
</evidence>
<keyword evidence="4" id="KW-1185">Reference proteome</keyword>
<dbReference type="Pfam" id="PF01645">
    <property type="entry name" value="Glu_synthase"/>
    <property type="match status" value="1"/>
</dbReference>
<dbReference type="GO" id="GO:0006537">
    <property type="term" value="P:glutamate biosynthetic process"/>
    <property type="evidence" value="ECO:0007669"/>
    <property type="project" value="InterPro"/>
</dbReference>
<dbReference type="InterPro" id="IPR013785">
    <property type="entry name" value="Aldolase_TIM"/>
</dbReference>
<protein>
    <submittedName>
        <fullName evidence="3">Glutamate synthase</fullName>
    </submittedName>
</protein>
<dbReference type="SUPFAM" id="SSF51395">
    <property type="entry name" value="FMN-linked oxidoreductases"/>
    <property type="match status" value="1"/>
</dbReference>
<dbReference type="STRING" id="1838285.SCAL_000227"/>
<accession>A0A1F2PD01</accession>
<dbReference type="AlphaFoldDB" id="A0A1F2PD01"/>
<reference evidence="3" key="1">
    <citation type="submission" date="2016-05" db="EMBL/GenBank/DDBJ databases">
        <title>Microbial consortia oxidize butane by reversing methanogenesis.</title>
        <authorList>
            <person name="Laso-Perez R."/>
            <person name="Richter M."/>
            <person name="Wegener G."/>
            <person name="Musat F."/>
        </authorList>
    </citation>
    <scope>NUCLEOTIDE SEQUENCE [LARGE SCALE GENOMIC DNA]</scope>
    <source>
        <strain evidence="3">BOX2</strain>
    </source>
</reference>